<dbReference type="PANTHER" id="PTHR11994">
    <property type="entry name" value="60S RIBOSOMAL PROTEIN L11-RELATED"/>
    <property type="match status" value="1"/>
</dbReference>
<organism evidence="13 14">
    <name type="scientific">Chlamydomonas eustigma</name>
    <dbReference type="NCBI Taxonomy" id="1157962"/>
    <lineage>
        <taxon>Eukaryota</taxon>
        <taxon>Viridiplantae</taxon>
        <taxon>Chlorophyta</taxon>
        <taxon>core chlorophytes</taxon>
        <taxon>Chlorophyceae</taxon>
        <taxon>CS clade</taxon>
        <taxon>Chlamydomonadales</taxon>
        <taxon>Chlamydomonadaceae</taxon>
        <taxon>Chlamydomonas</taxon>
    </lineage>
</organism>
<dbReference type="InterPro" id="IPR022803">
    <property type="entry name" value="Ribosomal_uL5_dom_sf"/>
</dbReference>
<gene>
    <name evidence="13" type="ORF">CEUSTIGMA_g271.t1</name>
</gene>
<reference evidence="13 14" key="1">
    <citation type="submission" date="2017-08" db="EMBL/GenBank/DDBJ databases">
        <title>Acidophilic green algal genome provides insights into adaptation to an acidic environment.</title>
        <authorList>
            <person name="Hirooka S."/>
            <person name="Hirose Y."/>
            <person name="Kanesaki Y."/>
            <person name="Higuchi S."/>
            <person name="Fujiwara T."/>
            <person name="Onuma R."/>
            <person name="Era A."/>
            <person name="Ohbayashi R."/>
            <person name="Uzuka A."/>
            <person name="Nozaki H."/>
            <person name="Yoshikawa H."/>
            <person name="Miyagishima S.Y."/>
        </authorList>
    </citation>
    <scope>NUCLEOTIDE SEQUENCE [LARGE SCALE GENOMIC DNA]</scope>
    <source>
        <strain evidence="13 14">NIES-2499</strain>
    </source>
</reference>
<proteinExistence type="inferred from homology"/>
<evidence type="ECO:0000259" key="12">
    <source>
        <dbReference type="Pfam" id="PF00673"/>
    </source>
</evidence>
<keyword evidence="14" id="KW-1185">Reference proteome</keyword>
<dbReference type="PIRSF" id="PIRSF002161">
    <property type="entry name" value="Ribosomal_L5"/>
    <property type="match status" value="1"/>
</dbReference>
<evidence type="ECO:0000256" key="7">
    <source>
        <dbReference type="ARBA" id="ARBA00022980"/>
    </source>
</evidence>
<evidence type="ECO:0000256" key="9">
    <source>
        <dbReference type="ARBA" id="ARBA00023274"/>
    </source>
</evidence>
<keyword evidence="8" id="KW-0539">Nucleus</keyword>
<dbReference type="GO" id="GO:0019843">
    <property type="term" value="F:rRNA binding"/>
    <property type="evidence" value="ECO:0007669"/>
    <property type="project" value="UniProtKB-KW"/>
</dbReference>
<accession>A0A250WQ36</accession>
<feature type="domain" description="Large ribosomal subunit protein uL5 C-terminal" evidence="12">
    <location>
        <begin position="87"/>
        <end position="185"/>
    </location>
</feature>
<evidence type="ECO:0000256" key="2">
    <source>
        <dbReference type="ARBA" id="ARBA00004496"/>
    </source>
</evidence>
<evidence type="ECO:0000256" key="10">
    <source>
        <dbReference type="RuleBase" id="RU003930"/>
    </source>
</evidence>
<comment type="subcellular location">
    <subcellularLocation>
        <location evidence="2">Cytoplasm</location>
    </subcellularLocation>
    <subcellularLocation>
        <location evidence="1">Nucleus</location>
    </subcellularLocation>
</comment>
<dbReference type="GO" id="GO:0005840">
    <property type="term" value="C:ribosome"/>
    <property type="evidence" value="ECO:0007669"/>
    <property type="project" value="UniProtKB-KW"/>
</dbReference>
<dbReference type="Proteomes" id="UP000232323">
    <property type="component" value="Unassembled WGS sequence"/>
</dbReference>
<feature type="domain" description="Large ribosomal subunit protein uL5 N-terminal" evidence="11">
    <location>
        <begin position="30"/>
        <end position="83"/>
    </location>
</feature>
<dbReference type="InterPro" id="IPR002132">
    <property type="entry name" value="Ribosomal_uL5"/>
</dbReference>
<dbReference type="InterPro" id="IPR031309">
    <property type="entry name" value="Ribosomal_uL5_C"/>
</dbReference>
<comment type="similarity">
    <text evidence="3 10">Belongs to the universal ribosomal protein uL5 family.</text>
</comment>
<dbReference type="GO" id="GO:0005634">
    <property type="term" value="C:nucleus"/>
    <property type="evidence" value="ECO:0007669"/>
    <property type="project" value="UniProtKB-SubCell"/>
</dbReference>
<dbReference type="Pfam" id="PF00281">
    <property type="entry name" value="Ribosomal_L5"/>
    <property type="match status" value="1"/>
</dbReference>
<dbReference type="GO" id="GO:0006412">
    <property type="term" value="P:translation"/>
    <property type="evidence" value="ECO:0007669"/>
    <property type="project" value="InterPro"/>
</dbReference>
<keyword evidence="7 10" id="KW-0689">Ribosomal protein</keyword>
<dbReference type="Gene3D" id="3.30.1440.10">
    <property type="match status" value="1"/>
</dbReference>
<dbReference type="OrthoDB" id="494299at2759"/>
<dbReference type="GO" id="GO:0005737">
    <property type="term" value="C:cytoplasm"/>
    <property type="evidence" value="ECO:0007669"/>
    <property type="project" value="UniProtKB-SubCell"/>
</dbReference>
<keyword evidence="5" id="KW-0699">rRNA-binding</keyword>
<evidence type="ECO:0000256" key="8">
    <source>
        <dbReference type="ARBA" id="ARBA00023242"/>
    </source>
</evidence>
<keyword evidence="9 10" id="KW-0687">Ribonucleoprotein</keyword>
<protein>
    <recommendedName>
        <fullName evidence="15">50S ribosomal protein L5, chloroplastic</fullName>
    </recommendedName>
</protein>
<dbReference type="FunFam" id="3.30.1440.10:FF:000004">
    <property type="entry name" value="60S ribosomal protein L11, putative"/>
    <property type="match status" value="1"/>
</dbReference>
<dbReference type="InterPro" id="IPR057266">
    <property type="entry name" value="Ribosomal_uL5_euk/arc-type"/>
</dbReference>
<dbReference type="InterPro" id="IPR031310">
    <property type="entry name" value="Ribosomal_uL5_N"/>
</dbReference>
<dbReference type="STRING" id="1157962.A0A250WQ36"/>
<evidence type="ECO:0000313" key="14">
    <source>
        <dbReference type="Proteomes" id="UP000232323"/>
    </source>
</evidence>
<evidence type="ECO:0000256" key="3">
    <source>
        <dbReference type="ARBA" id="ARBA00008553"/>
    </source>
</evidence>
<evidence type="ECO:0000259" key="11">
    <source>
        <dbReference type="Pfam" id="PF00281"/>
    </source>
</evidence>
<evidence type="ECO:0000256" key="1">
    <source>
        <dbReference type="ARBA" id="ARBA00004123"/>
    </source>
</evidence>
<dbReference type="GO" id="GO:0003735">
    <property type="term" value="F:structural constituent of ribosome"/>
    <property type="evidence" value="ECO:0007669"/>
    <property type="project" value="InterPro"/>
</dbReference>
<keyword evidence="4" id="KW-0963">Cytoplasm</keyword>
<dbReference type="NCBIfam" id="NF003258">
    <property type="entry name" value="PRK04219.1"/>
    <property type="match status" value="1"/>
</dbReference>
<evidence type="ECO:0000313" key="13">
    <source>
        <dbReference type="EMBL" id="GAX72816.1"/>
    </source>
</evidence>
<dbReference type="EMBL" id="BEGY01000001">
    <property type="protein sequence ID" value="GAX72816.1"/>
    <property type="molecule type" value="Genomic_DNA"/>
</dbReference>
<keyword evidence="6" id="KW-0694">RNA-binding</keyword>
<dbReference type="SUPFAM" id="SSF55282">
    <property type="entry name" value="RL5-like"/>
    <property type="match status" value="1"/>
</dbReference>
<evidence type="ECO:0000256" key="4">
    <source>
        <dbReference type="ARBA" id="ARBA00022490"/>
    </source>
</evidence>
<evidence type="ECO:0008006" key="15">
    <source>
        <dbReference type="Google" id="ProtNLM"/>
    </source>
</evidence>
<name>A0A250WQ36_9CHLO</name>
<evidence type="ECO:0000256" key="5">
    <source>
        <dbReference type="ARBA" id="ARBA00022730"/>
    </source>
</evidence>
<evidence type="ECO:0000256" key="6">
    <source>
        <dbReference type="ARBA" id="ARBA00022884"/>
    </source>
</evidence>
<comment type="caution">
    <text evidence="13">The sequence shown here is derived from an EMBL/GenBank/DDBJ whole genome shotgun (WGS) entry which is preliminary data.</text>
</comment>
<dbReference type="GO" id="GO:1990904">
    <property type="term" value="C:ribonucleoprotein complex"/>
    <property type="evidence" value="ECO:0007669"/>
    <property type="project" value="UniProtKB-KW"/>
</dbReference>
<sequence length="201" mass="22960">MRETLLLSPFFTCILLQFLHKMVNEKKASNPMREIRVSKLVLNICVGESGDRLQKAAKVLEQLTGQVPVYGKARYTVRSFSIRRNEKISCSVTIRGEKAMQLLEAGLKVKEYELIRKNFSETGNFGFGIQEHIDLGIKYDPSTGIYGMDFYVCLERPGYSVARRRAQKNRVGVQHKVTKEDAIKWFQTKFEGVVLNKAFTG</sequence>
<dbReference type="AlphaFoldDB" id="A0A250WQ36"/>
<dbReference type="Pfam" id="PF00673">
    <property type="entry name" value="Ribosomal_L5_C"/>
    <property type="match status" value="1"/>
</dbReference>